<gene>
    <name evidence="1" type="ORF">VIS19158_11598</name>
</gene>
<reference evidence="1 2" key="1">
    <citation type="journal article" date="2012" name="Int. J. Syst. Evol. Microbiol.">
        <title>Vibrio caribbeanicus sp. nov., isolated from the marine sponge Scleritoderma cyanea.</title>
        <authorList>
            <person name="Hoffmann M."/>
            <person name="Monday S.R."/>
            <person name="Allard M.W."/>
            <person name="Strain E.A."/>
            <person name="Whittaker P."/>
            <person name="Naum M."/>
            <person name="McCarthy P.J."/>
            <person name="Lopez J.V."/>
            <person name="Fischer M."/>
            <person name="Brown E.W."/>
        </authorList>
    </citation>
    <scope>NUCLEOTIDE SEQUENCE [LARGE SCALE GENOMIC DNA]</scope>
    <source>
        <strain evidence="1 2">LMG 19158</strain>
    </source>
</reference>
<comment type="caution">
    <text evidence="1">The sequence shown here is derived from an EMBL/GenBank/DDBJ whole genome shotgun (WGS) entry which is preliminary data.</text>
</comment>
<dbReference type="RefSeq" id="WP_005592671.1">
    <property type="nucleotide sequence ID" value="NZ_AFWE01000018.1"/>
</dbReference>
<sequence>MQSPDHIQKKTIGILTEVIQQLVEEGVDKEVATKRVGENFARLNYSGVNITIELLKAP</sequence>
<proteinExistence type="predicted"/>
<protein>
    <submittedName>
        <fullName evidence="1">Uncharacterized protein</fullName>
    </submittedName>
</protein>
<evidence type="ECO:0000313" key="2">
    <source>
        <dbReference type="Proteomes" id="UP000004349"/>
    </source>
</evidence>
<dbReference type="Proteomes" id="UP000004349">
    <property type="component" value="Unassembled WGS sequence"/>
</dbReference>
<name>F9RIA7_9VIBR</name>
<evidence type="ECO:0000313" key="1">
    <source>
        <dbReference type="EMBL" id="EGU42439.1"/>
    </source>
</evidence>
<accession>F9RIA7</accession>
<organism evidence="1 2">
    <name type="scientific">Vibrio scophthalmi LMG 19158</name>
    <dbReference type="NCBI Taxonomy" id="870967"/>
    <lineage>
        <taxon>Bacteria</taxon>
        <taxon>Pseudomonadati</taxon>
        <taxon>Pseudomonadota</taxon>
        <taxon>Gammaproteobacteria</taxon>
        <taxon>Vibrionales</taxon>
        <taxon>Vibrionaceae</taxon>
        <taxon>Vibrio</taxon>
    </lineage>
</organism>
<dbReference type="AlphaFoldDB" id="F9RIA7"/>
<dbReference type="EMBL" id="AFWE01000018">
    <property type="protein sequence ID" value="EGU42439.1"/>
    <property type="molecule type" value="Genomic_DNA"/>
</dbReference>